<evidence type="ECO:0000313" key="2">
    <source>
        <dbReference type="Proteomes" id="UP001319828"/>
    </source>
</evidence>
<dbReference type="EMBL" id="JACHUQ010000006">
    <property type="protein sequence ID" value="MBZ7974620.1"/>
    <property type="molecule type" value="Genomic_DNA"/>
</dbReference>
<protein>
    <submittedName>
        <fullName evidence="1">Uncharacterized protein</fullName>
    </submittedName>
</protein>
<accession>A0ACC5W2Y8</accession>
<keyword evidence="2" id="KW-1185">Reference proteome</keyword>
<gene>
    <name evidence="1" type="ORF">H2252_04425</name>
</gene>
<sequence>MIPSFKASYEVADYAYNVEYLNQGGLYSGVFRKAFLYDRLASDGSINTFAYFEFLTKKEQKLATFNLFVAKNNSFSYVNKNGESEDYIGFRQLNAIMKFLGVEELDYSENGTENIFGVQSEVIYLNSLLNKPLILGFGTEEYQTKNGEINTKIFLDRIFNIKMQSIEEFRQSKEPVEINNFKPRHKALENNNTTNFAPKENQSYNPYGNLTKDEKYIEIKDDDEELPF</sequence>
<proteinExistence type="predicted"/>
<evidence type="ECO:0000313" key="1">
    <source>
        <dbReference type="EMBL" id="MBZ7974620.1"/>
    </source>
</evidence>
<comment type="caution">
    <text evidence="1">The sequence shown here is derived from an EMBL/GenBank/DDBJ whole genome shotgun (WGS) entry which is preliminary data.</text>
</comment>
<dbReference type="Proteomes" id="UP001319828">
    <property type="component" value="Unassembled WGS sequence"/>
</dbReference>
<organism evidence="1 2">
    <name type="scientific">Campylobacter molothri</name>
    <dbReference type="NCBI Taxonomy" id="1032242"/>
    <lineage>
        <taxon>Bacteria</taxon>
        <taxon>Pseudomonadati</taxon>
        <taxon>Campylobacterota</taxon>
        <taxon>Epsilonproteobacteria</taxon>
        <taxon>Campylobacterales</taxon>
        <taxon>Campylobacteraceae</taxon>
        <taxon>Campylobacter</taxon>
    </lineage>
</organism>
<name>A0ACC5W2Y8_9BACT</name>
<reference evidence="1" key="1">
    <citation type="submission" date="2020-07" db="EMBL/GenBank/DDBJ databases">
        <title>Campylobacter molothri sp. nov. isolated from wild birds.</title>
        <authorList>
            <person name="Miller W.G."/>
            <person name="Chapman M.H."/>
            <person name="Yee E."/>
            <person name="Lopes B.S."/>
            <person name="Forbes K.J."/>
        </authorList>
    </citation>
    <scope>NUCLEOTIDE SEQUENCE</scope>
    <source>
        <strain evidence="1">RM9754</strain>
    </source>
</reference>